<dbReference type="OMA" id="WVMYEQM"/>
<evidence type="ECO:0000256" key="6">
    <source>
        <dbReference type="ARBA" id="ARBA00022989"/>
    </source>
</evidence>
<dbReference type="GeneID" id="8244131"/>
<dbReference type="InParanoid" id="C1E871"/>
<evidence type="ECO:0000313" key="12">
    <source>
        <dbReference type="Proteomes" id="UP000002009"/>
    </source>
</evidence>
<accession>C1E871</accession>
<feature type="repeat" description="Solcar" evidence="8">
    <location>
        <begin position="4"/>
        <end position="94"/>
    </location>
</feature>
<evidence type="ECO:0000313" key="11">
    <source>
        <dbReference type="EMBL" id="ACO64462.1"/>
    </source>
</evidence>
<dbReference type="Gene3D" id="1.50.40.10">
    <property type="entry name" value="Mitochondrial carrier domain"/>
    <property type="match status" value="2"/>
</dbReference>
<keyword evidence="3 9" id="KW-0813">Transport</keyword>
<reference evidence="11 12" key="1">
    <citation type="journal article" date="2009" name="Science">
        <title>Green evolution and dynamic adaptations revealed by genomes of the marine picoeukaryotes Micromonas.</title>
        <authorList>
            <person name="Worden A.Z."/>
            <person name="Lee J.H."/>
            <person name="Mock T."/>
            <person name="Rouze P."/>
            <person name="Simmons M.P."/>
            <person name="Aerts A.L."/>
            <person name="Allen A.E."/>
            <person name="Cuvelier M.L."/>
            <person name="Derelle E."/>
            <person name="Everett M.V."/>
            <person name="Foulon E."/>
            <person name="Grimwood J."/>
            <person name="Gundlach H."/>
            <person name="Henrissat B."/>
            <person name="Napoli C."/>
            <person name="McDonald S.M."/>
            <person name="Parker M.S."/>
            <person name="Rombauts S."/>
            <person name="Salamov A."/>
            <person name="Von Dassow P."/>
            <person name="Badger J.H."/>
            <person name="Coutinho P.M."/>
            <person name="Demir E."/>
            <person name="Dubchak I."/>
            <person name="Gentemann C."/>
            <person name="Eikrem W."/>
            <person name="Gready J.E."/>
            <person name="John U."/>
            <person name="Lanier W."/>
            <person name="Lindquist E.A."/>
            <person name="Lucas S."/>
            <person name="Mayer K.F."/>
            <person name="Moreau H."/>
            <person name="Not F."/>
            <person name="Otillar R."/>
            <person name="Panaud O."/>
            <person name="Pangilinan J."/>
            <person name="Paulsen I."/>
            <person name="Piegu B."/>
            <person name="Poliakov A."/>
            <person name="Robbens S."/>
            <person name="Schmutz J."/>
            <person name="Toulza E."/>
            <person name="Wyss T."/>
            <person name="Zelensky A."/>
            <person name="Zhou K."/>
            <person name="Armbrust E.V."/>
            <person name="Bhattacharya D."/>
            <person name="Goodenough U.W."/>
            <person name="Van de Peer Y."/>
            <person name="Grigoriev I.V."/>
        </authorList>
    </citation>
    <scope>NUCLEOTIDE SEQUENCE [LARGE SCALE GENOMIC DNA]</scope>
    <source>
        <strain evidence="12">RCC299 / NOUM17</strain>
    </source>
</reference>
<evidence type="ECO:0000256" key="8">
    <source>
        <dbReference type="PROSITE-ProRule" id="PRU00282"/>
    </source>
</evidence>
<dbReference type="InterPro" id="IPR018108">
    <property type="entry name" value="MCP_transmembrane"/>
</dbReference>
<proteinExistence type="inferred from homology"/>
<comment type="subcellular location">
    <subcellularLocation>
        <location evidence="1">Membrane</location>
        <topology evidence="1">Multi-pass membrane protein</topology>
    </subcellularLocation>
</comment>
<dbReference type="RefSeq" id="XP_002503204.1">
    <property type="nucleotide sequence ID" value="XM_002503158.1"/>
</dbReference>
<dbReference type="GO" id="GO:0016020">
    <property type="term" value="C:membrane"/>
    <property type="evidence" value="ECO:0007669"/>
    <property type="project" value="UniProtKB-SubCell"/>
</dbReference>
<keyword evidence="4 8" id="KW-0812">Transmembrane</keyword>
<keyword evidence="6 10" id="KW-1133">Transmembrane helix</keyword>
<keyword evidence="5" id="KW-0677">Repeat</keyword>
<dbReference type="AlphaFoldDB" id="C1E871"/>
<organism evidence="11 12">
    <name type="scientific">Micromonas commoda (strain RCC299 / NOUM17 / CCMP2709)</name>
    <name type="common">Picoplanktonic green alga</name>
    <dbReference type="NCBI Taxonomy" id="296587"/>
    <lineage>
        <taxon>Eukaryota</taxon>
        <taxon>Viridiplantae</taxon>
        <taxon>Chlorophyta</taxon>
        <taxon>Mamiellophyceae</taxon>
        <taxon>Mamiellales</taxon>
        <taxon>Mamiellaceae</taxon>
        <taxon>Micromonas</taxon>
    </lineage>
</organism>
<evidence type="ECO:0000256" key="3">
    <source>
        <dbReference type="ARBA" id="ARBA00022448"/>
    </source>
</evidence>
<gene>
    <name evidence="11" type="ORF">MICPUN_97537</name>
</gene>
<feature type="transmembrane region" description="Helical" evidence="10">
    <location>
        <begin position="66"/>
        <end position="87"/>
    </location>
</feature>
<dbReference type="KEGG" id="mis:MICPUN_97537"/>
<keyword evidence="12" id="KW-1185">Reference proteome</keyword>
<protein>
    <submittedName>
        <fullName evidence="11">Mitochondrial carrier family</fullName>
    </submittedName>
</protein>
<dbReference type="STRING" id="296587.C1E871"/>
<name>C1E871_MICCC</name>
<dbReference type="SUPFAM" id="SSF103506">
    <property type="entry name" value="Mitochondrial carrier"/>
    <property type="match status" value="1"/>
</dbReference>
<dbReference type="eggNOG" id="KOG0764">
    <property type="taxonomic scope" value="Eukaryota"/>
</dbReference>
<dbReference type="PRINTS" id="PR00926">
    <property type="entry name" value="MITOCARRIER"/>
</dbReference>
<evidence type="ECO:0000256" key="5">
    <source>
        <dbReference type="ARBA" id="ARBA00022737"/>
    </source>
</evidence>
<dbReference type="InterPro" id="IPR002067">
    <property type="entry name" value="MCP"/>
</dbReference>
<comment type="similarity">
    <text evidence="2 9">Belongs to the mitochondrial carrier (TC 2.A.29) family.</text>
</comment>
<evidence type="ECO:0000256" key="7">
    <source>
        <dbReference type="ARBA" id="ARBA00023136"/>
    </source>
</evidence>
<evidence type="ECO:0000256" key="1">
    <source>
        <dbReference type="ARBA" id="ARBA00004141"/>
    </source>
</evidence>
<evidence type="ECO:0000256" key="9">
    <source>
        <dbReference type="RuleBase" id="RU000488"/>
    </source>
</evidence>
<evidence type="ECO:0000256" key="2">
    <source>
        <dbReference type="ARBA" id="ARBA00006375"/>
    </source>
</evidence>
<sequence length="332" mass="35787">MTTSVQWRDAVSGSTAGMVSVLALHPLDVIKTRLQVQDHIDRRQATYRGTIHAFRTVLAREGVRGLYAGLSPALIGSTVSWGIYFQVYDNAKRRYRRSLAIETTSLPSHLHLASAAEAGAVVSLITNPIWVVKTRLALQHGGGGGGAKISSNVSSNAPYAGFFDAMGRIARTEGVAGLYKGFAPSLFLVSHGAIQFTAYERLKRAAADARRGGVNGVGSRSFGDAEPTAFECAWLGVASKLIASAATYPSQVVRSRMQQRGNADVGVGGSEEVRRRYLGFFSSLRCVVRREGFGGLYKGMVPNVLRTLPSSGVTFMVYESTRSFLSRGREDE</sequence>
<dbReference type="OrthoDB" id="269120at2759"/>
<dbReference type="InterPro" id="IPR044712">
    <property type="entry name" value="SLC25A32-like"/>
</dbReference>
<feature type="repeat" description="Solcar" evidence="8">
    <location>
        <begin position="227"/>
        <end position="324"/>
    </location>
</feature>
<keyword evidence="7 8" id="KW-0472">Membrane</keyword>
<dbReference type="GO" id="GO:0015215">
    <property type="term" value="F:nucleotide transmembrane transporter activity"/>
    <property type="evidence" value="ECO:0007669"/>
    <property type="project" value="UniProtKB-ARBA"/>
</dbReference>
<dbReference type="FunCoup" id="C1E871">
    <property type="interactions" value="1685"/>
</dbReference>
<evidence type="ECO:0000256" key="4">
    <source>
        <dbReference type="ARBA" id="ARBA00022692"/>
    </source>
</evidence>
<dbReference type="PANTHER" id="PTHR45683">
    <property type="entry name" value="MITOCHONDRIAL NICOTINAMIDE ADENINE DINUCLEOTIDE TRANSPORTER 1-RELATED-RELATED"/>
    <property type="match status" value="1"/>
</dbReference>
<dbReference type="EMBL" id="CP001327">
    <property type="protein sequence ID" value="ACO64462.1"/>
    <property type="molecule type" value="Genomic_DNA"/>
</dbReference>
<dbReference type="InterPro" id="IPR023395">
    <property type="entry name" value="MCP_dom_sf"/>
</dbReference>
<dbReference type="Proteomes" id="UP000002009">
    <property type="component" value="Chromosome 6"/>
</dbReference>
<dbReference type="PROSITE" id="PS50920">
    <property type="entry name" value="SOLCAR"/>
    <property type="match status" value="3"/>
</dbReference>
<dbReference type="Pfam" id="PF00153">
    <property type="entry name" value="Mito_carr"/>
    <property type="match status" value="3"/>
</dbReference>
<feature type="repeat" description="Solcar" evidence="8">
    <location>
        <begin position="106"/>
        <end position="205"/>
    </location>
</feature>
<evidence type="ECO:0000256" key="10">
    <source>
        <dbReference type="SAM" id="Phobius"/>
    </source>
</evidence>